<protein>
    <submittedName>
        <fullName evidence="3">Uncharacterized protein</fullName>
    </submittedName>
</protein>
<keyword evidence="1" id="KW-0472">Membrane</keyword>
<comment type="caution">
    <text evidence="3">The sequence shown here is derived from an EMBL/GenBank/DDBJ whole genome shotgun (WGS) entry which is preliminary data.</text>
</comment>
<keyword evidence="4" id="KW-1185">Reference proteome</keyword>
<evidence type="ECO:0000313" key="4">
    <source>
        <dbReference type="Proteomes" id="UP001237642"/>
    </source>
</evidence>
<feature type="chain" id="PRO_5042034512" evidence="2">
    <location>
        <begin position="29"/>
        <end position="114"/>
    </location>
</feature>
<feature type="transmembrane region" description="Helical" evidence="1">
    <location>
        <begin position="43"/>
        <end position="63"/>
    </location>
</feature>
<organism evidence="3 4">
    <name type="scientific">Heracleum sosnowskyi</name>
    <dbReference type="NCBI Taxonomy" id="360622"/>
    <lineage>
        <taxon>Eukaryota</taxon>
        <taxon>Viridiplantae</taxon>
        <taxon>Streptophyta</taxon>
        <taxon>Embryophyta</taxon>
        <taxon>Tracheophyta</taxon>
        <taxon>Spermatophyta</taxon>
        <taxon>Magnoliopsida</taxon>
        <taxon>eudicotyledons</taxon>
        <taxon>Gunneridae</taxon>
        <taxon>Pentapetalae</taxon>
        <taxon>asterids</taxon>
        <taxon>campanulids</taxon>
        <taxon>Apiales</taxon>
        <taxon>Apiaceae</taxon>
        <taxon>Apioideae</taxon>
        <taxon>apioid superclade</taxon>
        <taxon>Tordylieae</taxon>
        <taxon>Tordyliinae</taxon>
        <taxon>Heracleum</taxon>
    </lineage>
</organism>
<accession>A0AAD8I4T7</accession>
<name>A0AAD8I4T7_9APIA</name>
<reference evidence="3" key="1">
    <citation type="submission" date="2023-02" db="EMBL/GenBank/DDBJ databases">
        <title>Genome of toxic invasive species Heracleum sosnowskyi carries increased number of genes despite the absence of recent whole-genome duplications.</title>
        <authorList>
            <person name="Schelkunov M."/>
            <person name="Shtratnikova V."/>
            <person name="Makarenko M."/>
            <person name="Klepikova A."/>
            <person name="Omelchenko D."/>
            <person name="Novikova G."/>
            <person name="Obukhova E."/>
            <person name="Bogdanov V."/>
            <person name="Penin A."/>
            <person name="Logacheva M."/>
        </authorList>
    </citation>
    <scope>NUCLEOTIDE SEQUENCE</scope>
    <source>
        <strain evidence="3">Hsosn_3</strain>
        <tissue evidence="3">Leaf</tissue>
    </source>
</reference>
<keyword evidence="1" id="KW-0812">Transmembrane</keyword>
<evidence type="ECO:0000256" key="1">
    <source>
        <dbReference type="SAM" id="Phobius"/>
    </source>
</evidence>
<keyword evidence="1" id="KW-1133">Transmembrane helix</keyword>
<reference evidence="3" key="2">
    <citation type="submission" date="2023-05" db="EMBL/GenBank/DDBJ databases">
        <authorList>
            <person name="Schelkunov M.I."/>
        </authorList>
    </citation>
    <scope>NUCLEOTIDE SEQUENCE</scope>
    <source>
        <strain evidence="3">Hsosn_3</strain>
        <tissue evidence="3">Leaf</tissue>
    </source>
</reference>
<evidence type="ECO:0000256" key="2">
    <source>
        <dbReference type="SAM" id="SignalP"/>
    </source>
</evidence>
<dbReference type="EMBL" id="JAUIZM010000006">
    <property type="protein sequence ID" value="KAK1378464.1"/>
    <property type="molecule type" value="Genomic_DNA"/>
</dbReference>
<feature type="signal peptide" evidence="2">
    <location>
        <begin position="1"/>
        <end position="28"/>
    </location>
</feature>
<proteinExistence type="predicted"/>
<sequence length="114" mass="11941">MESFKIAKVLTICIMVLVTFSNLGASAALEDVAAPAPSPTSGGTALCVPAALAVMASLISLHLSSACIEQLIQPGGKAVEEHVIKEIRLTAWYPEVEYIFAKQTGSAAIFFESS</sequence>
<evidence type="ECO:0000313" key="3">
    <source>
        <dbReference type="EMBL" id="KAK1378464.1"/>
    </source>
</evidence>
<dbReference type="AlphaFoldDB" id="A0AAD8I4T7"/>
<gene>
    <name evidence="3" type="ORF">POM88_025208</name>
</gene>
<keyword evidence="2" id="KW-0732">Signal</keyword>
<dbReference type="Proteomes" id="UP001237642">
    <property type="component" value="Unassembled WGS sequence"/>
</dbReference>